<sequence length="269" mass="29767">MMDGDHLGRQMSDINKQPIITQGLAEFTQKVPDIVANHNGFLIYAGGDDVLAILPLEDALDCAKAVRIHYQDCFKDKPVTTSISAAIIYAHINAPLKNLLHKAHQVLDDDAKAAAGRDALAVHVYKGSGPAVQWAKKWDDALNTDGDYYLNAIQAKLIRLNSDSNDSEEGIFSSKFLYQIRHRFSLFKTETQTLSDENNQLLTDLLCADFIQSARGIGRTDITLKMARELIQPLLAQCKNPLNNNHIDENAALLVRFLAQKGIERGANA</sequence>
<organism evidence="4 5">
    <name type="scientific">Suttonella ornithocola</name>
    <dbReference type="NCBI Taxonomy" id="279832"/>
    <lineage>
        <taxon>Bacteria</taxon>
        <taxon>Pseudomonadati</taxon>
        <taxon>Pseudomonadota</taxon>
        <taxon>Gammaproteobacteria</taxon>
        <taxon>Cardiobacteriales</taxon>
        <taxon>Cardiobacteriaceae</taxon>
        <taxon>Suttonella</taxon>
    </lineage>
</organism>
<keyword evidence="1" id="KW-0547">Nucleotide-binding</keyword>
<dbReference type="PROSITE" id="PS50887">
    <property type="entry name" value="GGDEF"/>
    <property type="match status" value="1"/>
</dbReference>
<dbReference type="InterPro" id="IPR043128">
    <property type="entry name" value="Rev_trsase/Diguanyl_cyclase"/>
</dbReference>
<dbReference type="GO" id="GO:0000166">
    <property type="term" value="F:nucleotide binding"/>
    <property type="evidence" value="ECO:0007669"/>
    <property type="project" value="UniProtKB-KW"/>
</dbReference>
<dbReference type="InterPro" id="IPR054767">
    <property type="entry name" value="Cas10-Cmr2_palm2"/>
</dbReference>
<gene>
    <name evidence="4" type="ORF">NCTC13337_02135</name>
</gene>
<name>A0A380MWS7_9GAMM</name>
<feature type="domain" description="GGDEF" evidence="3">
    <location>
        <begin position="1"/>
        <end position="125"/>
    </location>
</feature>
<protein>
    <submittedName>
        <fullName evidence="4">CRISPR-associated protein Cas10/Cmr2, subtype III-B</fullName>
    </submittedName>
</protein>
<keyword evidence="5" id="KW-1185">Reference proteome</keyword>
<dbReference type="Pfam" id="PF22335">
    <property type="entry name" value="Cas10-Cmr2_palm2"/>
    <property type="match status" value="1"/>
</dbReference>
<reference evidence="4 5" key="1">
    <citation type="submission" date="2018-06" db="EMBL/GenBank/DDBJ databases">
        <authorList>
            <consortium name="Pathogen Informatics"/>
            <person name="Doyle S."/>
        </authorList>
    </citation>
    <scope>NUCLEOTIDE SEQUENCE [LARGE SCALE GENOMIC DNA]</scope>
    <source>
        <strain evidence="4 5">NCTC13337</strain>
    </source>
</reference>
<dbReference type="GO" id="GO:0051607">
    <property type="term" value="P:defense response to virus"/>
    <property type="evidence" value="ECO:0007669"/>
    <property type="project" value="UniProtKB-KW"/>
</dbReference>
<dbReference type="Gene3D" id="3.30.70.270">
    <property type="match status" value="1"/>
</dbReference>
<accession>A0A380MWS7</accession>
<evidence type="ECO:0000256" key="2">
    <source>
        <dbReference type="ARBA" id="ARBA00023118"/>
    </source>
</evidence>
<evidence type="ECO:0000256" key="1">
    <source>
        <dbReference type="ARBA" id="ARBA00022741"/>
    </source>
</evidence>
<evidence type="ECO:0000313" key="5">
    <source>
        <dbReference type="Proteomes" id="UP000254601"/>
    </source>
</evidence>
<evidence type="ECO:0000313" key="4">
    <source>
        <dbReference type="EMBL" id="SUO97035.1"/>
    </source>
</evidence>
<evidence type="ECO:0000259" key="3">
    <source>
        <dbReference type="PROSITE" id="PS50887"/>
    </source>
</evidence>
<dbReference type="Proteomes" id="UP000254601">
    <property type="component" value="Unassembled WGS sequence"/>
</dbReference>
<keyword evidence="2" id="KW-0051">Antiviral defense</keyword>
<proteinExistence type="predicted"/>
<dbReference type="AlphaFoldDB" id="A0A380MWS7"/>
<dbReference type="EMBL" id="UHIC01000001">
    <property type="protein sequence ID" value="SUO97035.1"/>
    <property type="molecule type" value="Genomic_DNA"/>
</dbReference>
<dbReference type="InterPro" id="IPR000160">
    <property type="entry name" value="GGDEF_dom"/>
</dbReference>